<evidence type="ECO:0000256" key="3">
    <source>
        <dbReference type="ARBA" id="ARBA00022801"/>
    </source>
</evidence>
<evidence type="ECO:0000313" key="6">
    <source>
        <dbReference type="EMBL" id="AUI69361.1"/>
    </source>
</evidence>
<dbReference type="PANTHER" id="PTHR12302">
    <property type="entry name" value="EBNA2 BINDING PROTEIN P100"/>
    <property type="match status" value="1"/>
</dbReference>
<dbReference type="KEGG" id="blep:AL038_12145"/>
<evidence type="ECO:0000256" key="4">
    <source>
        <dbReference type="SAM" id="SignalP"/>
    </source>
</evidence>
<proteinExistence type="predicted"/>
<dbReference type="AlphaFoldDB" id="A0A2N9YFN8"/>
<dbReference type="InterPro" id="IPR016071">
    <property type="entry name" value="Staphylococal_nuclease_OB-fold"/>
</dbReference>
<feature type="chain" id="PRO_5014757541" evidence="4">
    <location>
        <begin position="29"/>
        <end position="176"/>
    </location>
</feature>
<dbReference type="GO" id="GO:0004519">
    <property type="term" value="F:endonuclease activity"/>
    <property type="evidence" value="ECO:0007669"/>
    <property type="project" value="UniProtKB-KW"/>
</dbReference>
<dbReference type="RefSeq" id="WP_062153207.1">
    <property type="nucleotide sequence ID" value="NZ_CP012373.2"/>
</dbReference>
<dbReference type="PROSITE" id="PS51257">
    <property type="entry name" value="PROKAR_LIPOPROTEIN"/>
    <property type="match status" value="1"/>
</dbReference>
<protein>
    <submittedName>
        <fullName evidence="6">Nuclease</fullName>
    </submittedName>
</protein>
<feature type="signal peptide" evidence="4">
    <location>
        <begin position="1"/>
        <end position="28"/>
    </location>
</feature>
<keyword evidence="4" id="KW-0732">Signal</keyword>
<feature type="domain" description="TNase-like" evidence="5">
    <location>
        <begin position="42"/>
        <end position="161"/>
    </location>
</feature>
<evidence type="ECO:0000259" key="5">
    <source>
        <dbReference type="PROSITE" id="PS50830"/>
    </source>
</evidence>
<dbReference type="SUPFAM" id="SSF50199">
    <property type="entry name" value="Staphylococcal nuclease"/>
    <property type="match status" value="1"/>
</dbReference>
<dbReference type="GO" id="GO:0016787">
    <property type="term" value="F:hydrolase activity"/>
    <property type="evidence" value="ECO:0007669"/>
    <property type="project" value="UniProtKB-KW"/>
</dbReference>
<dbReference type="PROSITE" id="PS50830">
    <property type="entry name" value="TNASE_3"/>
    <property type="match status" value="1"/>
</dbReference>
<sequence length="176" mass="19380">MKLFNVGYFNQQNILLKLTLLTSCLVFSACQSSAVKSSGTATGISARVFTIESGDTLTLLDSKNKLLTARLAEIDAPENAQALGMAAKQNLFNLTFDKTVQVIIEKTEARQVIARIYVNKTDLSTEQVKKGLAWVLTTSTDKNLQTLEKTARSKKLGLWAAANPIPPWEYRAGKKR</sequence>
<name>A0A2N9YFN8_9GAMM</name>
<accession>A0A2N9YFN8</accession>
<dbReference type="Gene3D" id="2.40.50.90">
    <property type="match status" value="1"/>
</dbReference>
<dbReference type="SMART" id="SM00318">
    <property type="entry name" value="SNc"/>
    <property type="match status" value="1"/>
</dbReference>
<keyword evidence="3" id="KW-0378">Hydrolase</keyword>
<dbReference type="Pfam" id="PF00565">
    <property type="entry name" value="SNase"/>
    <property type="match status" value="1"/>
</dbReference>
<keyword evidence="7" id="KW-1185">Reference proteome</keyword>
<dbReference type="OrthoDB" id="6867997at2"/>
<dbReference type="STRING" id="288004.AL038_12145"/>
<dbReference type="EMBL" id="CP018889">
    <property type="protein sequence ID" value="AUI69361.1"/>
    <property type="molecule type" value="Genomic_DNA"/>
</dbReference>
<evidence type="ECO:0000256" key="2">
    <source>
        <dbReference type="ARBA" id="ARBA00022759"/>
    </source>
</evidence>
<evidence type="ECO:0000256" key="1">
    <source>
        <dbReference type="ARBA" id="ARBA00022722"/>
    </source>
</evidence>
<dbReference type="PANTHER" id="PTHR12302:SF3">
    <property type="entry name" value="SERINE_THREONINE-PROTEIN KINASE 31"/>
    <property type="match status" value="1"/>
</dbReference>
<dbReference type="Proteomes" id="UP000234271">
    <property type="component" value="Chromosome"/>
</dbReference>
<keyword evidence="1" id="KW-0540">Nuclease</keyword>
<keyword evidence="2" id="KW-0255">Endonuclease</keyword>
<organism evidence="6 7">
    <name type="scientific">Beggiatoa leptomitoformis</name>
    <dbReference type="NCBI Taxonomy" id="288004"/>
    <lineage>
        <taxon>Bacteria</taxon>
        <taxon>Pseudomonadati</taxon>
        <taxon>Pseudomonadota</taxon>
        <taxon>Gammaproteobacteria</taxon>
        <taxon>Thiotrichales</taxon>
        <taxon>Thiotrichaceae</taxon>
        <taxon>Beggiatoa</taxon>
    </lineage>
</organism>
<evidence type="ECO:0000313" key="7">
    <source>
        <dbReference type="Proteomes" id="UP000234271"/>
    </source>
</evidence>
<gene>
    <name evidence="6" type="ORF">BLE401_12120</name>
</gene>
<dbReference type="InterPro" id="IPR035437">
    <property type="entry name" value="SNase_OB-fold_sf"/>
</dbReference>
<reference evidence="7" key="1">
    <citation type="submission" date="2016-12" db="EMBL/GenBank/DDBJ databases">
        <title>Complete Genome Sequence of Beggiatoa leptomitiformis D-401.</title>
        <authorList>
            <person name="Fomenkov A."/>
            <person name="Vincze T."/>
            <person name="Grabovich M."/>
            <person name="Anton B.P."/>
            <person name="Dubinina G."/>
            <person name="Orlova M."/>
            <person name="Belousova E."/>
            <person name="Roberts R.J."/>
        </authorList>
    </citation>
    <scope>NUCLEOTIDE SEQUENCE [LARGE SCALE GENOMIC DNA]</scope>
    <source>
        <strain evidence="7">D-401</strain>
    </source>
</reference>